<dbReference type="SMART" id="SM00354">
    <property type="entry name" value="HTH_LACI"/>
    <property type="match status" value="1"/>
</dbReference>
<evidence type="ECO:0000256" key="1">
    <source>
        <dbReference type="ARBA" id="ARBA00023015"/>
    </source>
</evidence>
<keyword evidence="2" id="KW-0238">DNA-binding</keyword>
<feature type="domain" description="HTH lacI-type" evidence="5">
    <location>
        <begin position="33"/>
        <end position="87"/>
    </location>
</feature>
<dbReference type="EMBL" id="FOSK01000009">
    <property type="protein sequence ID" value="SFK81411.1"/>
    <property type="molecule type" value="Genomic_DNA"/>
</dbReference>
<sequence length="385" mass="42041">MKSDHEWERSDDNVLGGNSVSITDQNVQQRKSVTIGDVARHVGVAKGTVSRVLNNYTDISKATRERVLKAVEELGYRPSSTARNLKRGRVDTFGIVLPLMPGKGADPFLAEFLDGMTRALNAVDKDLLVTTASSMDDAVLAIRRLISSQKVDGFVLTRTATNDPRVDYLLDRGFPFVSHGRTARESEHPWFDIDNHAAFYAAAKKVIAQGHTRIALVMSNPQMNFSRLRIEGFHQGLEDAGLAFEDQLIAEATLDEPGGEQAALQLLRQDRPPTAIICMTDAIAIGVTKIIRRHGLVIGEDVTVIGYDGLPVCEHFDPPLTSFAQEPVLAGGTLAELLTKAISGQPARELQILAEARLIQRGSDGPPRKTPEELKAHLSTYFATA</sequence>
<organism evidence="6 7">
    <name type="scientific">Pseudovibrio ascidiaceicola</name>
    <dbReference type="NCBI Taxonomy" id="285279"/>
    <lineage>
        <taxon>Bacteria</taxon>
        <taxon>Pseudomonadati</taxon>
        <taxon>Pseudomonadota</taxon>
        <taxon>Alphaproteobacteria</taxon>
        <taxon>Hyphomicrobiales</taxon>
        <taxon>Stappiaceae</taxon>
        <taxon>Pseudovibrio</taxon>
    </lineage>
</organism>
<dbReference type="Gene3D" id="3.40.50.2300">
    <property type="match status" value="2"/>
</dbReference>
<dbReference type="PROSITE" id="PS50932">
    <property type="entry name" value="HTH_LACI_2"/>
    <property type="match status" value="1"/>
</dbReference>
<keyword evidence="1" id="KW-0805">Transcription regulation</keyword>
<dbReference type="InterPro" id="IPR028082">
    <property type="entry name" value="Peripla_BP_I"/>
</dbReference>
<proteinExistence type="predicted"/>
<accession>A0A1I4CN92</accession>
<evidence type="ECO:0000313" key="6">
    <source>
        <dbReference type="EMBL" id="SFK81411.1"/>
    </source>
</evidence>
<evidence type="ECO:0000256" key="2">
    <source>
        <dbReference type="ARBA" id="ARBA00023125"/>
    </source>
</evidence>
<protein>
    <submittedName>
        <fullName evidence="6">Transcriptional regulator, LacI family</fullName>
    </submittedName>
</protein>
<keyword evidence="3" id="KW-0804">Transcription</keyword>
<evidence type="ECO:0000259" key="5">
    <source>
        <dbReference type="PROSITE" id="PS50932"/>
    </source>
</evidence>
<dbReference type="SUPFAM" id="SSF47413">
    <property type="entry name" value="lambda repressor-like DNA-binding domains"/>
    <property type="match status" value="1"/>
</dbReference>
<dbReference type="InterPro" id="IPR046335">
    <property type="entry name" value="LacI/GalR-like_sensor"/>
</dbReference>
<evidence type="ECO:0000256" key="3">
    <source>
        <dbReference type="ARBA" id="ARBA00023163"/>
    </source>
</evidence>
<dbReference type="Pfam" id="PF00356">
    <property type="entry name" value="LacI"/>
    <property type="match status" value="1"/>
</dbReference>
<gene>
    <name evidence="6" type="ORF">SAMN04488518_109206</name>
</gene>
<feature type="region of interest" description="Disordered" evidence="4">
    <location>
        <begin position="1"/>
        <end position="23"/>
    </location>
</feature>
<evidence type="ECO:0000313" key="7">
    <source>
        <dbReference type="Proteomes" id="UP000199598"/>
    </source>
</evidence>
<evidence type="ECO:0000256" key="4">
    <source>
        <dbReference type="SAM" id="MobiDB-lite"/>
    </source>
</evidence>
<dbReference type="Proteomes" id="UP000199598">
    <property type="component" value="Unassembled WGS sequence"/>
</dbReference>
<dbReference type="PANTHER" id="PTHR30146">
    <property type="entry name" value="LACI-RELATED TRANSCRIPTIONAL REPRESSOR"/>
    <property type="match status" value="1"/>
</dbReference>
<reference evidence="6 7" key="1">
    <citation type="submission" date="2016-10" db="EMBL/GenBank/DDBJ databases">
        <authorList>
            <person name="Varghese N."/>
            <person name="Submissions S."/>
        </authorList>
    </citation>
    <scope>NUCLEOTIDE SEQUENCE [LARGE SCALE GENOMIC DNA]</scope>
    <source>
        <strain evidence="6 7">DSM 16392</strain>
    </source>
</reference>
<dbReference type="InterPro" id="IPR000843">
    <property type="entry name" value="HTH_LacI"/>
</dbReference>
<feature type="compositionally biased region" description="Basic and acidic residues" evidence="4">
    <location>
        <begin position="1"/>
        <end position="12"/>
    </location>
</feature>
<keyword evidence="7" id="KW-1185">Reference proteome</keyword>
<dbReference type="PANTHER" id="PTHR30146:SF109">
    <property type="entry name" value="HTH-TYPE TRANSCRIPTIONAL REGULATOR GALS"/>
    <property type="match status" value="1"/>
</dbReference>
<dbReference type="Gene3D" id="1.10.260.40">
    <property type="entry name" value="lambda repressor-like DNA-binding domains"/>
    <property type="match status" value="1"/>
</dbReference>
<dbReference type="CDD" id="cd20010">
    <property type="entry name" value="PBP1_AglR-like"/>
    <property type="match status" value="1"/>
</dbReference>
<dbReference type="CDD" id="cd01392">
    <property type="entry name" value="HTH_LacI"/>
    <property type="match status" value="1"/>
</dbReference>
<comment type="caution">
    <text evidence="6">The sequence shown here is derived from an EMBL/GenBank/DDBJ whole genome shotgun (WGS) entry which is preliminary data.</text>
</comment>
<dbReference type="Pfam" id="PF13377">
    <property type="entry name" value="Peripla_BP_3"/>
    <property type="match status" value="1"/>
</dbReference>
<dbReference type="SUPFAM" id="SSF53822">
    <property type="entry name" value="Periplasmic binding protein-like I"/>
    <property type="match status" value="1"/>
</dbReference>
<dbReference type="RefSeq" id="WP_208860474.1">
    <property type="nucleotide sequence ID" value="NZ_FOSK01000009.1"/>
</dbReference>
<name>A0A1I4CN92_9HYPH</name>
<dbReference type="InterPro" id="IPR010982">
    <property type="entry name" value="Lambda_DNA-bd_dom_sf"/>
</dbReference>